<evidence type="ECO:0000256" key="2">
    <source>
        <dbReference type="ARBA" id="ARBA00022801"/>
    </source>
</evidence>
<feature type="domain" description="CheC-like protein" evidence="3">
    <location>
        <begin position="110"/>
        <end position="147"/>
    </location>
</feature>
<dbReference type="RefSeq" id="WP_388035533.1">
    <property type="nucleotide sequence ID" value="NZ_JBHUEK010000007.1"/>
</dbReference>
<dbReference type="PANTHER" id="PTHR43693">
    <property type="entry name" value="PROTEIN PHOSPHATASE CHEZ"/>
    <property type="match status" value="1"/>
</dbReference>
<dbReference type="InterPro" id="IPR028976">
    <property type="entry name" value="CheC-like_sf"/>
</dbReference>
<name>A0ABW4MJ01_9BACI</name>
<dbReference type="InterPro" id="IPR050992">
    <property type="entry name" value="CheZ_family_phosphatases"/>
</dbReference>
<dbReference type="InterPro" id="IPR007597">
    <property type="entry name" value="CheC"/>
</dbReference>
<dbReference type="Proteomes" id="UP001597227">
    <property type="component" value="Unassembled WGS sequence"/>
</dbReference>
<dbReference type="Pfam" id="PF04509">
    <property type="entry name" value="CheC"/>
    <property type="match status" value="2"/>
</dbReference>
<organism evidence="4 5">
    <name type="scientific">Fredinandcohnia salidurans</name>
    <dbReference type="NCBI Taxonomy" id="2595041"/>
    <lineage>
        <taxon>Bacteria</taxon>
        <taxon>Bacillati</taxon>
        <taxon>Bacillota</taxon>
        <taxon>Bacilli</taxon>
        <taxon>Bacillales</taxon>
        <taxon>Bacillaceae</taxon>
        <taxon>Fredinandcohnia</taxon>
    </lineage>
</organism>
<feature type="domain" description="CheC-like protein" evidence="3">
    <location>
        <begin position="11"/>
        <end position="47"/>
    </location>
</feature>
<keyword evidence="1" id="KW-0145">Chemotaxis</keyword>
<evidence type="ECO:0000313" key="4">
    <source>
        <dbReference type="EMBL" id="MFD1777916.1"/>
    </source>
</evidence>
<dbReference type="Gene3D" id="3.40.1550.10">
    <property type="entry name" value="CheC-like"/>
    <property type="match status" value="1"/>
</dbReference>
<keyword evidence="2" id="KW-0378">Hydrolase</keyword>
<dbReference type="EMBL" id="JBHUEK010000007">
    <property type="protein sequence ID" value="MFD1777916.1"/>
    <property type="molecule type" value="Genomic_DNA"/>
</dbReference>
<keyword evidence="5" id="KW-1185">Reference proteome</keyword>
<gene>
    <name evidence="4" type="ORF">ACFSFW_04485</name>
</gene>
<protein>
    <submittedName>
        <fullName evidence="4">Chemotaxis protein CheC</fullName>
    </submittedName>
</protein>
<reference evidence="5" key="1">
    <citation type="journal article" date="2019" name="Int. J. Syst. Evol. Microbiol.">
        <title>The Global Catalogue of Microorganisms (GCM) 10K type strain sequencing project: providing services to taxonomists for standard genome sequencing and annotation.</title>
        <authorList>
            <consortium name="The Broad Institute Genomics Platform"/>
            <consortium name="The Broad Institute Genome Sequencing Center for Infectious Disease"/>
            <person name="Wu L."/>
            <person name="Ma J."/>
        </authorList>
    </citation>
    <scope>NUCLEOTIDE SEQUENCE [LARGE SCALE GENOMIC DNA]</scope>
    <source>
        <strain evidence="5">CCUG 15531</strain>
    </source>
</reference>
<dbReference type="PANTHER" id="PTHR43693:SF1">
    <property type="entry name" value="PROTEIN PHOSPHATASE CHEZ"/>
    <property type="match status" value="1"/>
</dbReference>
<proteinExistence type="predicted"/>
<dbReference type="SUPFAM" id="SSF103039">
    <property type="entry name" value="CheC-like"/>
    <property type="match status" value="1"/>
</dbReference>
<dbReference type="CDD" id="cd17909">
    <property type="entry name" value="CheC_ClassI"/>
    <property type="match status" value="1"/>
</dbReference>
<evidence type="ECO:0000256" key="1">
    <source>
        <dbReference type="ARBA" id="ARBA00022500"/>
    </source>
</evidence>
<comment type="caution">
    <text evidence="4">The sequence shown here is derived from an EMBL/GenBank/DDBJ whole genome shotgun (WGS) entry which is preliminary data.</text>
</comment>
<evidence type="ECO:0000313" key="5">
    <source>
        <dbReference type="Proteomes" id="UP001597227"/>
    </source>
</evidence>
<evidence type="ECO:0000259" key="3">
    <source>
        <dbReference type="Pfam" id="PF04509"/>
    </source>
</evidence>
<accession>A0ABW4MJ01</accession>
<sequence>MSFFQCINSTHLDILKEIGNIGVGHSATALSKLLNRKIDMQVPNVKIVSFDEMMDFAGGAENVVAGIFFRIEGDITGNMFFILQLPQATKLIQDLLGDKDFSFESKQSDMGISALQEVGNILFGSYLTSLSDFTQLNLYPSVPGFSIDMVGAIIGYGLIELSQVSDYAIVIETAISETEKQEHNNINGHFLLLPDPDSFGKIFTALGVQTHE</sequence>